<keyword evidence="2 7" id="KW-0813">Transport</keyword>
<keyword evidence="6 7" id="KW-0998">Cell outer membrane</keyword>
<comment type="caution">
    <text evidence="9">The sequence shown here is derived from an EMBL/GenBank/DDBJ whole genome shotgun (WGS) entry which is preliminary data.</text>
</comment>
<evidence type="ECO:0000256" key="6">
    <source>
        <dbReference type="ARBA" id="ARBA00023237"/>
    </source>
</evidence>
<dbReference type="SUPFAM" id="SSF49464">
    <property type="entry name" value="Carboxypeptidase regulatory domain-like"/>
    <property type="match status" value="1"/>
</dbReference>
<dbReference type="InterPro" id="IPR039426">
    <property type="entry name" value="TonB-dep_rcpt-like"/>
</dbReference>
<dbReference type="InterPro" id="IPR037066">
    <property type="entry name" value="Plug_dom_sf"/>
</dbReference>
<dbReference type="Gene3D" id="2.60.40.1120">
    <property type="entry name" value="Carboxypeptidase-like, regulatory domain"/>
    <property type="match status" value="1"/>
</dbReference>
<name>A0A6N8KUU1_9SPHI</name>
<dbReference type="NCBIfam" id="TIGR04056">
    <property type="entry name" value="OMP_RagA_SusC"/>
    <property type="match status" value="1"/>
</dbReference>
<dbReference type="Pfam" id="PF13715">
    <property type="entry name" value="CarbopepD_reg_2"/>
    <property type="match status" value="1"/>
</dbReference>
<dbReference type="Pfam" id="PF07715">
    <property type="entry name" value="Plug"/>
    <property type="match status" value="1"/>
</dbReference>
<dbReference type="PROSITE" id="PS52016">
    <property type="entry name" value="TONB_DEPENDENT_REC_3"/>
    <property type="match status" value="1"/>
</dbReference>
<evidence type="ECO:0000313" key="10">
    <source>
        <dbReference type="Proteomes" id="UP000435036"/>
    </source>
</evidence>
<proteinExistence type="inferred from homology"/>
<dbReference type="AlphaFoldDB" id="A0A6N8KUU1"/>
<evidence type="ECO:0000259" key="8">
    <source>
        <dbReference type="SMART" id="SM00965"/>
    </source>
</evidence>
<dbReference type="Proteomes" id="UP000435036">
    <property type="component" value="Unassembled WGS sequence"/>
</dbReference>
<dbReference type="EMBL" id="WSQA01000002">
    <property type="protein sequence ID" value="MVZ60877.1"/>
    <property type="molecule type" value="Genomic_DNA"/>
</dbReference>
<keyword evidence="5 7" id="KW-0472">Membrane</keyword>
<dbReference type="GO" id="GO:0009279">
    <property type="term" value="C:cell outer membrane"/>
    <property type="evidence" value="ECO:0007669"/>
    <property type="project" value="UniProtKB-SubCell"/>
</dbReference>
<keyword evidence="4 7" id="KW-0812">Transmembrane</keyword>
<sequence>MYKTYQLLLHPLRKNALKIMLYMKLIILLLCIGSIHVSANTYGQNVSIHAKGERFKQVLAKIRKQSGRDFLYNARLVDENKRVDLVVQDKLWTLALEELLSSQGLSYELRKHNVLIFPKNRQKPESLINSSSIQQALRGSVILQDNSPVAGATVKLLPSGQTVSTNSSGEFVFENAPARGSIVINYIGYLEKRVEYTSYNALTVSLDPSISEIDEIVVVGYGTQKKSDLTGSIVGVQAKDFTQGANTNALQLLNGKAPGVNISQTNSAPGAGTKIQIRGAGSINSSNDALIVVDGMPGIDPSSLSPDDIESVDILKDASAAAIYGTRAANGVVLITTKKGRSGAVITKYDAYAGIQQASRQIPVLNGRQYMEVLNGIRKDAGRDLIFTEQQIAEIGEGTNWQDEVLNNNAMVQNHQLSFSGGGEKSTFYSALNYFNQDGLIKQSGYKKINFRTNLEFRPKDYIKFNINGNYTRGNQKAILTSNAANENAGPLGSAIQFDPTLAATKDANGRYYLNNFIALDNPLALLNGIDNRNLTNTFYGLASAEITPLPGLTGTIRVGGSAANSMMSSYTDRSTIKGLSNGGMGEKNATSGYQWLTEFLLNYQKDIADHSFNIMAGTTFEEFDAEGVGASSMKFLSDVTSYHLLQSGDGDKSDNVTSSKTRNRLHGILGRLNYNYKGKYLFTASIRADGTSRFSDDHKYAFFPSGALAWKLTDEDFLSQWREQGNSLKLRVGYGQLGNQGISNYQTINTLISSGNAVFGNTIYQGVVPARLPNKNLCWENTEEINVGLDFEFLHGILSGSIDAFKRNTKDQLFSKPIPSVVGFSSYMVNFGNVENRGIDFQLRSKNIRRDDFTWESTFNLSLLKNEVKELPDFIPQLITGNIASFISNYQLVERGHPMLSFYGFETNGIFQNAEEVANSAQPNAKPGHIRFVDKNQDGKIDLNDRTVLGKPFPTANISLSNNFRYQKFALDFLLQYVGGISMLDANITETLYPTNEYRNRLSEYLLNRWTVDNPTNKYPSAVNPTAYGGDYIINSMTIQDASFLRLKNVNLSYEVFNNGNKINRLNVFLAMENLATWTKYKGYDPDASATGTSSTSKVSYNSYPLARTFRLGINLTL</sequence>
<dbReference type="InterPro" id="IPR036942">
    <property type="entry name" value="Beta-barrel_TonB_sf"/>
</dbReference>
<protein>
    <submittedName>
        <fullName evidence="9">SusC/RagA family TonB-linked outer membrane protein</fullName>
    </submittedName>
</protein>
<dbReference type="InterPro" id="IPR011662">
    <property type="entry name" value="Secretin/TonB_short_N"/>
</dbReference>
<dbReference type="SUPFAM" id="SSF56935">
    <property type="entry name" value="Porins"/>
    <property type="match status" value="1"/>
</dbReference>
<dbReference type="InterPro" id="IPR012910">
    <property type="entry name" value="Plug_dom"/>
</dbReference>
<accession>A0A6N8KUU1</accession>
<evidence type="ECO:0000256" key="5">
    <source>
        <dbReference type="ARBA" id="ARBA00023136"/>
    </source>
</evidence>
<reference evidence="9 10" key="1">
    <citation type="submission" date="2019-12" db="EMBL/GenBank/DDBJ databases">
        <authorList>
            <person name="Dong K."/>
        </authorList>
    </citation>
    <scope>NUCLEOTIDE SEQUENCE [LARGE SCALE GENOMIC DNA]</scope>
    <source>
        <strain evidence="9 10">JCM 31225</strain>
    </source>
</reference>
<organism evidence="9 10">
    <name type="scientific">Sphingobacterium humi</name>
    <dbReference type="NCBI Taxonomy" id="1796905"/>
    <lineage>
        <taxon>Bacteria</taxon>
        <taxon>Pseudomonadati</taxon>
        <taxon>Bacteroidota</taxon>
        <taxon>Sphingobacteriia</taxon>
        <taxon>Sphingobacteriales</taxon>
        <taxon>Sphingobacteriaceae</taxon>
        <taxon>Sphingobacterium</taxon>
    </lineage>
</organism>
<dbReference type="FunFam" id="2.170.130.10:FF:000008">
    <property type="entry name" value="SusC/RagA family TonB-linked outer membrane protein"/>
    <property type="match status" value="1"/>
</dbReference>
<gene>
    <name evidence="9" type="ORF">GQF63_02460</name>
</gene>
<keyword evidence="3 7" id="KW-1134">Transmembrane beta strand</keyword>
<keyword evidence="10" id="KW-1185">Reference proteome</keyword>
<dbReference type="InterPro" id="IPR023997">
    <property type="entry name" value="TonB-dep_OMP_SusC/RagA_CS"/>
</dbReference>
<dbReference type="InterPro" id="IPR023996">
    <property type="entry name" value="TonB-dep_OMP_SusC/RagA"/>
</dbReference>
<evidence type="ECO:0000256" key="7">
    <source>
        <dbReference type="PROSITE-ProRule" id="PRU01360"/>
    </source>
</evidence>
<dbReference type="Gene3D" id="2.170.130.10">
    <property type="entry name" value="TonB-dependent receptor, plug domain"/>
    <property type="match status" value="1"/>
</dbReference>
<evidence type="ECO:0000256" key="1">
    <source>
        <dbReference type="ARBA" id="ARBA00004571"/>
    </source>
</evidence>
<dbReference type="InterPro" id="IPR008969">
    <property type="entry name" value="CarboxyPept-like_regulatory"/>
</dbReference>
<evidence type="ECO:0000313" key="9">
    <source>
        <dbReference type="EMBL" id="MVZ60877.1"/>
    </source>
</evidence>
<dbReference type="Gene3D" id="2.40.170.20">
    <property type="entry name" value="TonB-dependent receptor, beta-barrel domain"/>
    <property type="match status" value="1"/>
</dbReference>
<evidence type="ECO:0000256" key="2">
    <source>
        <dbReference type="ARBA" id="ARBA00022448"/>
    </source>
</evidence>
<comment type="subcellular location">
    <subcellularLocation>
        <location evidence="1 7">Cell outer membrane</location>
        <topology evidence="1 7">Multi-pass membrane protein</topology>
    </subcellularLocation>
</comment>
<dbReference type="OrthoDB" id="9768177at2"/>
<feature type="domain" description="Secretin/TonB short N-terminal" evidence="8">
    <location>
        <begin position="68"/>
        <end position="119"/>
    </location>
</feature>
<dbReference type="NCBIfam" id="TIGR04057">
    <property type="entry name" value="SusC_RagA_signa"/>
    <property type="match status" value="1"/>
</dbReference>
<comment type="similarity">
    <text evidence="7">Belongs to the TonB-dependent receptor family.</text>
</comment>
<dbReference type="SMART" id="SM00965">
    <property type="entry name" value="STN"/>
    <property type="match status" value="1"/>
</dbReference>
<evidence type="ECO:0000256" key="3">
    <source>
        <dbReference type="ARBA" id="ARBA00022452"/>
    </source>
</evidence>
<evidence type="ECO:0000256" key="4">
    <source>
        <dbReference type="ARBA" id="ARBA00022692"/>
    </source>
</evidence>